<sequence length="352" mass="40054">MKLDHCIIDRFNMDQYFKSYEELDVHRLMLNDTSRTLAYKNAILNYTDKFKDKIVIDVGAGTGILSIFCAQAGAKTVYAIEASELAKMCKEVIIENNLGNVIKVIHSKIEDLDSNVIQKADIIVSEWMGFYLVHEGMLESLLFARDNFLLEGGILFPSVAKLYASPCQLSSMFQFWDNICGVSMKCIGKHYRETKSMKPEIASINEDDILADSKLIAWLDLQSISLSEINTLGNEEYVCICNKEGILQGICIWFSVEFPDGSELSTGPLDKSTHWKQTIIVLPVDVKVEKDEPVAFNLELKKDISEERKYNIKLILLDATEVEHEIPCYCYMTKCIVTRKYLEEQSNDTTKD</sequence>
<evidence type="ECO:0000256" key="5">
    <source>
        <dbReference type="ARBA" id="ARBA00049303"/>
    </source>
</evidence>
<dbReference type="CDD" id="cd02440">
    <property type="entry name" value="AdoMet_MTases"/>
    <property type="match status" value="1"/>
</dbReference>
<comment type="catalytic activity">
    <reaction evidence="5">
        <text>L-arginyl-[protein] + S-adenosyl-L-methionine = N(omega)-methyl-L-arginyl-[protein] + S-adenosyl-L-homocysteine + H(+)</text>
        <dbReference type="Rhea" id="RHEA:48100"/>
        <dbReference type="Rhea" id="RHEA-COMP:10532"/>
        <dbReference type="Rhea" id="RHEA-COMP:11990"/>
        <dbReference type="ChEBI" id="CHEBI:15378"/>
        <dbReference type="ChEBI" id="CHEBI:29965"/>
        <dbReference type="ChEBI" id="CHEBI:57856"/>
        <dbReference type="ChEBI" id="CHEBI:59789"/>
        <dbReference type="ChEBI" id="CHEBI:65280"/>
    </reaction>
    <physiologicalReaction direction="left-to-right" evidence="5">
        <dbReference type="Rhea" id="RHEA:48101"/>
    </physiologicalReaction>
</comment>
<evidence type="ECO:0000259" key="7">
    <source>
        <dbReference type="Pfam" id="PF22528"/>
    </source>
</evidence>
<proteinExistence type="predicted"/>
<evidence type="ECO:0000256" key="4">
    <source>
        <dbReference type="ARBA" id="ARBA00022691"/>
    </source>
</evidence>
<dbReference type="SUPFAM" id="SSF53335">
    <property type="entry name" value="S-adenosyl-L-methionine-dependent methyltransferases"/>
    <property type="match status" value="1"/>
</dbReference>
<evidence type="ECO:0000256" key="1">
    <source>
        <dbReference type="ARBA" id="ARBA00011925"/>
    </source>
</evidence>
<dbReference type="GO" id="GO:0035241">
    <property type="term" value="F:protein-arginine omega-N monomethyltransferase activity"/>
    <property type="evidence" value="ECO:0007669"/>
    <property type="project" value="TreeGrafter"/>
</dbReference>
<dbReference type="Pfam" id="PF22528">
    <property type="entry name" value="PRMT_C"/>
    <property type="match status" value="1"/>
</dbReference>
<dbReference type="PROSITE" id="PS51678">
    <property type="entry name" value="SAM_MT_PRMT"/>
    <property type="match status" value="1"/>
</dbReference>
<evidence type="ECO:0000256" key="3">
    <source>
        <dbReference type="ARBA" id="ARBA00022679"/>
    </source>
</evidence>
<evidence type="ECO:0000313" key="9">
    <source>
        <dbReference type="Proteomes" id="UP000600918"/>
    </source>
</evidence>
<keyword evidence="9" id="KW-1185">Reference proteome</keyword>
<dbReference type="Gene3D" id="2.70.160.11">
    <property type="entry name" value="Hnrnp arginine n-methyltransferase1"/>
    <property type="match status" value="1"/>
</dbReference>
<dbReference type="InterPro" id="IPR055135">
    <property type="entry name" value="PRMT_dom"/>
</dbReference>
<dbReference type="EMBL" id="JACSDY010000006">
    <property type="protein sequence ID" value="KAF7425419.1"/>
    <property type="molecule type" value="Genomic_DNA"/>
</dbReference>
<dbReference type="AlphaFoldDB" id="A0A834P2T1"/>
<dbReference type="InterPro" id="IPR025799">
    <property type="entry name" value="Arg_MeTrfase"/>
</dbReference>
<evidence type="ECO:0000256" key="6">
    <source>
        <dbReference type="PROSITE-ProRule" id="PRU01015"/>
    </source>
</evidence>
<gene>
    <name evidence="8" type="ORF">H0235_007857</name>
</gene>
<dbReference type="PANTHER" id="PTHR11006:SF122">
    <property type="entry name" value="ARGININE METHYLTRANSFERASE 8"/>
    <property type="match status" value="1"/>
</dbReference>
<dbReference type="GO" id="GO:0032259">
    <property type="term" value="P:methylation"/>
    <property type="evidence" value="ECO:0007669"/>
    <property type="project" value="UniProtKB-KW"/>
</dbReference>
<name>A0A834P2T1_VESPE</name>
<dbReference type="FunFam" id="3.40.50.150:FF:000003">
    <property type="entry name" value="Blast:Protein arginine N-methyltransferase 1"/>
    <property type="match status" value="1"/>
</dbReference>
<dbReference type="GO" id="GO:0042054">
    <property type="term" value="F:histone methyltransferase activity"/>
    <property type="evidence" value="ECO:0007669"/>
    <property type="project" value="TreeGrafter"/>
</dbReference>
<keyword evidence="2 6" id="KW-0489">Methyltransferase</keyword>
<dbReference type="Proteomes" id="UP000600918">
    <property type="component" value="Unassembled WGS sequence"/>
</dbReference>
<keyword evidence="4 6" id="KW-0949">S-adenosyl-L-methionine</keyword>
<dbReference type="Pfam" id="PF06325">
    <property type="entry name" value="PrmA"/>
    <property type="match status" value="1"/>
</dbReference>
<feature type="domain" description="Protein arginine N-methyltransferase" evidence="7">
    <location>
        <begin position="160"/>
        <end position="314"/>
    </location>
</feature>
<dbReference type="InterPro" id="IPR029063">
    <property type="entry name" value="SAM-dependent_MTases_sf"/>
</dbReference>
<dbReference type="GO" id="GO:0035242">
    <property type="term" value="F:protein-arginine omega-N asymmetric methyltransferase activity"/>
    <property type="evidence" value="ECO:0007669"/>
    <property type="project" value="UniProtKB-EC"/>
</dbReference>
<dbReference type="PANTHER" id="PTHR11006">
    <property type="entry name" value="PROTEIN ARGININE N-METHYLTRANSFERASE"/>
    <property type="match status" value="1"/>
</dbReference>
<dbReference type="GO" id="GO:0005634">
    <property type="term" value="C:nucleus"/>
    <property type="evidence" value="ECO:0007669"/>
    <property type="project" value="TreeGrafter"/>
</dbReference>
<comment type="caution">
    <text evidence="8">The sequence shown here is derived from an EMBL/GenBank/DDBJ whole genome shotgun (WGS) entry which is preliminary data.</text>
</comment>
<protein>
    <recommendedName>
        <fullName evidence="1">type I protein arginine methyltransferase</fullName>
        <ecNumber evidence="1">2.1.1.319</ecNumber>
    </recommendedName>
</protein>
<evidence type="ECO:0000256" key="2">
    <source>
        <dbReference type="ARBA" id="ARBA00022603"/>
    </source>
</evidence>
<dbReference type="EC" id="2.1.1.319" evidence="1"/>
<accession>A0A834P2T1</accession>
<dbReference type="Gene3D" id="3.40.50.150">
    <property type="entry name" value="Vaccinia Virus protein VP39"/>
    <property type="match status" value="1"/>
</dbReference>
<evidence type="ECO:0000313" key="8">
    <source>
        <dbReference type="EMBL" id="KAF7425419.1"/>
    </source>
</evidence>
<organism evidence="8 9">
    <name type="scientific">Vespula pensylvanica</name>
    <name type="common">Western yellow jacket</name>
    <name type="synonym">Wasp</name>
    <dbReference type="NCBI Taxonomy" id="30213"/>
    <lineage>
        <taxon>Eukaryota</taxon>
        <taxon>Metazoa</taxon>
        <taxon>Ecdysozoa</taxon>
        <taxon>Arthropoda</taxon>
        <taxon>Hexapoda</taxon>
        <taxon>Insecta</taxon>
        <taxon>Pterygota</taxon>
        <taxon>Neoptera</taxon>
        <taxon>Endopterygota</taxon>
        <taxon>Hymenoptera</taxon>
        <taxon>Apocrita</taxon>
        <taxon>Aculeata</taxon>
        <taxon>Vespoidea</taxon>
        <taxon>Vespidae</taxon>
        <taxon>Vespinae</taxon>
        <taxon>Vespula</taxon>
    </lineage>
</organism>
<reference evidence="8" key="1">
    <citation type="journal article" date="2020" name="G3 (Bethesda)">
        <title>High-Quality Assemblies for Three Invasive Social Wasps from the &lt;i&gt;Vespula&lt;/i&gt; Genus.</title>
        <authorList>
            <person name="Harrop T.W.R."/>
            <person name="Guhlin J."/>
            <person name="McLaughlin G.M."/>
            <person name="Permina E."/>
            <person name="Stockwell P."/>
            <person name="Gilligan J."/>
            <person name="Le Lec M.F."/>
            <person name="Gruber M.A.M."/>
            <person name="Quinn O."/>
            <person name="Lovegrove M."/>
            <person name="Duncan E.J."/>
            <person name="Remnant E.J."/>
            <person name="Van Eeckhoven J."/>
            <person name="Graham B."/>
            <person name="Knapp R.A."/>
            <person name="Langford K.W."/>
            <person name="Kronenberg Z."/>
            <person name="Press M.O."/>
            <person name="Eacker S.M."/>
            <person name="Wilson-Rankin E.E."/>
            <person name="Purcell J."/>
            <person name="Lester P.J."/>
            <person name="Dearden P.K."/>
        </authorList>
    </citation>
    <scope>NUCLEOTIDE SEQUENCE</scope>
    <source>
        <strain evidence="8">Volc-1</strain>
    </source>
</reference>
<keyword evidence="3 6" id="KW-0808">Transferase</keyword>